<dbReference type="AlphaFoldDB" id="A0A914CVL6"/>
<evidence type="ECO:0000313" key="2">
    <source>
        <dbReference type="Proteomes" id="UP000887540"/>
    </source>
</evidence>
<evidence type="ECO:0000313" key="3">
    <source>
        <dbReference type="WBParaSite" id="ACRNAN_scaffold14283.g22862.t1"/>
    </source>
</evidence>
<sequence length="91" mass="10129">MKILQCLFVAGIFVLSYGQNCTTYNVPNDFILSVATSAYQVEGGAREDVESLKRELVKAWDEITVETLAKIVDNFPKRLKACIEANGGHFE</sequence>
<dbReference type="Gene3D" id="3.30.420.10">
    <property type="entry name" value="Ribonuclease H-like superfamily/Ribonuclease H"/>
    <property type="match status" value="1"/>
</dbReference>
<feature type="signal peptide" evidence="1">
    <location>
        <begin position="1"/>
        <end position="18"/>
    </location>
</feature>
<name>A0A914CVL6_9BILA</name>
<evidence type="ECO:0000256" key="1">
    <source>
        <dbReference type="SAM" id="SignalP"/>
    </source>
</evidence>
<keyword evidence="1" id="KW-0732">Signal</keyword>
<dbReference type="InterPro" id="IPR017853">
    <property type="entry name" value="GH"/>
</dbReference>
<accession>A0A914CVL6</accession>
<protein>
    <submittedName>
        <fullName evidence="3">Uncharacterized protein</fullName>
    </submittedName>
</protein>
<reference evidence="3" key="1">
    <citation type="submission" date="2022-11" db="UniProtKB">
        <authorList>
            <consortium name="WormBaseParasite"/>
        </authorList>
    </citation>
    <scope>IDENTIFICATION</scope>
</reference>
<keyword evidence="2" id="KW-1185">Reference proteome</keyword>
<dbReference type="InterPro" id="IPR036397">
    <property type="entry name" value="RNaseH_sf"/>
</dbReference>
<proteinExistence type="predicted"/>
<dbReference type="SUPFAM" id="SSF51445">
    <property type="entry name" value="(Trans)glycosidases"/>
    <property type="match status" value="1"/>
</dbReference>
<feature type="chain" id="PRO_5037978105" evidence="1">
    <location>
        <begin position="19"/>
        <end position="91"/>
    </location>
</feature>
<dbReference type="Proteomes" id="UP000887540">
    <property type="component" value="Unplaced"/>
</dbReference>
<dbReference type="WBParaSite" id="ACRNAN_scaffold14283.g22862.t1">
    <property type="protein sequence ID" value="ACRNAN_scaffold14283.g22862.t1"/>
    <property type="gene ID" value="ACRNAN_scaffold14283.g22862"/>
</dbReference>
<dbReference type="GO" id="GO:0003676">
    <property type="term" value="F:nucleic acid binding"/>
    <property type="evidence" value="ECO:0007669"/>
    <property type="project" value="InterPro"/>
</dbReference>
<organism evidence="2 3">
    <name type="scientific">Acrobeloides nanus</name>
    <dbReference type="NCBI Taxonomy" id="290746"/>
    <lineage>
        <taxon>Eukaryota</taxon>
        <taxon>Metazoa</taxon>
        <taxon>Ecdysozoa</taxon>
        <taxon>Nematoda</taxon>
        <taxon>Chromadorea</taxon>
        <taxon>Rhabditida</taxon>
        <taxon>Tylenchina</taxon>
        <taxon>Cephalobomorpha</taxon>
        <taxon>Cephaloboidea</taxon>
        <taxon>Cephalobidae</taxon>
        <taxon>Acrobeloides</taxon>
    </lineage>
</organism>